<gene>
    <name evidence="1" type="ORF">AAJ76_6600022430</name>
</gene>
<sequence>VNDFISIDKHLITLTINKNPFRSVRIKESSIEFIEAKNIVVTCKFSECPELWMKIQNFFSSYAGICDDFNHNLTFLYKIIRSNHTACSFLLLGMLSNKNHTHYLLITIISYLLGLADPITAKFFLERYINENDEYSLKLSDTIIVCFLLEYDFKHNSPILLLFKFLMVDAACQCIHDQGDEITRQYKNFKFIQYLNDTIVLNDNDEILFSKHKVYKPLSLIWYLFSDIKPLYELRDTIFYNTLYIINKFILKNDRFYFYSNSLVNYTAEDEKKLAATFAEFN</sequence>
<dbReference type="VEuPathDB" id="MicrosporidiaDB:AAJ76_6600022430"/>
<accession>A0A0F9WNA7</accession>
<dbReference type="VEuPathDB" id="MicrosporidiaDB:NCER_102453"/>
<name>A0A0F9WNA7_9MICR</name>
<reference evidence="1 2" key="1">
    <citation type="journal article" date="2015" name="Environ. Microbiol.">
        <title>Genome analyses suggest the presence of polyploidy and recent human-driven expansions in eight global populations of the honeybee pathogen Nosema ceranae.</title>
        <authorList>
            <person name="Pelin A."/>
            <person name="Selman M."/>
            <person name="Aris-Brosou S."/>
            <person name="Farinelli L."/>
            <person name="Corradi N."/>
        </authorList>
    </citation>
    <scope>NUCLEOTIDE SEQUENCE [LARGE SCALE GENOMIC DNA]</scope>
    <source>
        <strain evidence="1 2">PA08 1199</strain>
    </source>
</reference>
<organism evidence="1 2">
    <name type="scientific">Vairimorpha ceranae</name>
    <dbReference type="NCBI Taxonomy" id="40302"/>
    <lineage>
        <taxon>Eukaryota</taxon>
        <taxon>Fungi</taxon>
        <taxon>Fungi incertae sedis</taxon>
        <taxon>Microsporidia</taxon>
        <taxon>Nosematidae</taxon>
        <taxon>Vairimorpha</taxon>
    </lineage>
</organism>
<keyword evidence="2" id="KW-1185">Reference proteome</keyword>
<feature type="non-terminal residue" evidence="1">
    <location>
        <position position="1"/>
    </location>
</feature>
<dbReference type="Proteomes" id="UP000034350">
    <property type="component" value="Unassembled WGS sequence"/>
</dbReference>
<evidence type="ECO:0000313" key="2">
    <source>
        <dbReference type="Proteomes" id="UP000034350"/>
    </source>
</evidence>
<dbReference type="EMBL" id="JPQZ01000066">
    <property type="protein sequence ID" value="KKO74493.1"/>
    <property type="molecule type" value="Genomic_DNA"/>
</dbReference>
<dbReference type="RefSeq" id="XP_024330235.1">
    <property type="nucleotide sequence ID" value="XM_024476208.1"/>
</dbReference>
<dbReference type="VEuPathDB" id="MicrosporidiaDB:G9O61_00g015420"/>
<dbReference type="AlphaFoldDB" id="A0A0F9WNA7"/>
<protein>
    <submittedName>
        <fullName evidence="1">Uncharacterized protein</fullName>
    </submittedName>
</protein>
<evidence type="ECO:0000313" key="1">
    <source>
        <dbReference type="EMBL" id="KKO74493.1"/>
    </source>
</evidence>
<dbReference type="GeneID" id="36321160"/>
<proteinExistence type="predicted"/>
<comment type="caution">
    <text evidence="1">The sequence shown here is derived from an EMBL/GenBank/DDBJ whole genome shotgun (WGS) entry which is preliminary data.</text>
</comment>